<dbReference type="AlphaFoldDB" id="A0A4Y2F5V0"/>
<dbReference type="InterPro" id="IPR009057">
    <property type="entry name" value="Homeodomain-like_sf"/>
</dbReference>
<evidence type="ECO:0000313" key="2">
    <source>
        <dbReference type="EMBL" id="GBM36930.1"/>
    </source>
</evidence>
<dbReference type="Proteomes" id="UP000499080">
    <property type="component" value="Unassembled WGS sequence"/>
</dbReference>
<evidence type="ECO:0000313" key="3">
    <source>
        <dbReference type="Proteomes" id="UP000499080"/>
    </source>
</evidence>
<evidence type="ECO:0000256" key="1">
    <source>
        <dbReference type="ARBA" id="ARBA00004123"/>
    </source>
</evidence>
<evidence type="ECO:0008006" key="4">
    <source>
        <dbReference type="Google" id="ProtNLM"/>
    </source>
</evidence>
<dbReference type="SUPFAM" id="SSF46689">
    <property type="entry name" value="Homeodomain-like"/>
    <property type="match status" value="1"/>
</dbReference>
<dbReference type="Gene3D" id="1.10.10.10">
    <property type="entry name" value="Winged helix-like DNA-binding domain superfamily/Winged helix DNA-binding domain"/>
    <property type="match status" value="1"/>
</dbReference>
<keyword evidence="3" id="KW-1185">Reference proteome</keyword>
<dbReference type="EMBL" id="BGPR01095028">
    <property type="protein sequence ID" value="GBM36930.1"/>
    <property type="molecule type" value="Genomic_DNA"/>
</dbReference>
<accession>A0A4Y2F5V0</accession>
<comment type="subcellular location">
    <subcellularLocation>
        <location evidence="1">Nucleus</location>
    </subcellularLocation>
</comment>
<protein>
    <recommendedName>
        <fullName evidence="4">Tc3 transposase DNA binding domain-containing protein</fullName>
    </recommendedName>
</protein>
<dbReference type="GO" id="GO:0005634">
    <property type="term" value="C:nucleus"/>
    <property type="evidence" value="ECO:0007669"/>
    <property type="project" value="UniProtKB-SubCell"/>
</dbReference>
<organism evidence="2 3">
    <name type="scientific">Araneus ventricosus</name>
    <name type="common">Orbweaver spider</name>
    <name type="synonym">Epeira ventricosa</name>
    <dbReference type="NCBI Taxonomy" id="182803"/>
    <lineage>
        <taxon>Eukaryota</taxon>
        <taxon>Metazoa</taxon>
        <taxon>Ecdysozoa</taxon>
        <taxon>Arthropoda</taxon>
        <taxon>Chelicerata</taxon>
        <taxon>Arachnida</taxon>
        <taxon>Araneae</taxon>
        <taxon>Araneomorphae</taxon>
        <taxon>Entelegynae</taxon>
        <taxon>Araneoidea</taxon>
        <taxon>Araneidae</taxon>
        <taxon>Araneus</taxon>
    </lineage>
</organism>
<gene>
    <name evidence="2" type="ORF">AVEN_5838_1</name>
</gene>
<reference evidence="2 3" key="1">
    <citation type="journal article" date="2019" name="Sci. Rep.">
        <title>Orb-weaving spider Araneus ventricosus genome elucidates the spidroin gene catalogue.</title>
        <authorList>
            <person name="Kono N."/>
            <person name="Nakamura H."/>
            <person name="Ohtoshi R."/>
            <person name="Moran D.A.P."/>
            <person name="Shinohara A."/>
            <person name="Yoshida Y."/>
            <person name="Fujiwara M."/>
            <person name="Mori M."/>
            <person name="Tomita M."/>
            <person name="Arakawa K."/>
        </authorList>
    </citation>
    <scope>NUCLEOTIDE SEQUENCE [LARGE SCALE GENOMIC DNA]</scope>
</reference>
<proteinExistence type="predicted"/>
<name>A0A4Y2F5V0_ARAVE</name>
<sequence length="203" mass="23160">MSVKLKYTEDPPKKWYRHAYANKEIWSQSEYGAAIGNAYIRQQVSGTVVRSVTAATMAGYQDLSKFTRGVIVGAREMGHSISEVAMKFGFSRTTISRMYREYRESGKTSNLRHGCGRKKIIQERDQRRLTIIIKRDRRATLPQIAADFNEDINKFQRANHSTKHHRCGLSEPKAHSCTLDDCTILGRCTSFFGSSAYFSLHKP</sequence>
<comment type="caution">
    <text evidence="2">The sequence shown here is derived from an EMBL/GenBank/DDBJ whole genome shotgun (WGS) entry which is preliminary data.</text>
</comment>
<dbReference type="InterPro" id="IPR036388">
    <property type="entry name" value="WH-like_DNA-bd_sf"/>
</dbReference>
<dbReference type="OrthoDB" id="6779723at2759"/>